<dbReference type="InterPro" id="IPR043128">
    <property type="entry name" value="Rev_trsase/Diguanyl_cyclase"/>
</dbReference>
<dbReference type="SMART" id="SM00267">
    <property type="entry name" value="GGDEF"/>
    <property type="match status" value="1"/>
</dbReference>
<dbReference type="NCBIfam" id="TIGR00254">
    <property type="entry name" value="GGDEF"/>
    <property type="match status" value="1"/>
</dbReference>
<feature type="domain" description="GGDEF" evidence="2">
    <location>
        <begin position="253"/>
        <end position="387"/>
    </location>
</feature>
<reference evidence="3" key="1">
    <citation type="submission" date="2022-12" db="EMBL/GenBank/DDBJ databases">
        <title>Paraconexibacter alkalitolerans sp. nov. and Baekduia alba sp. nov., isolated from soil and emended description of the genera Paraconexibacter (Chun et al., 2020) and Baekduia (An et al., 2020).</title>
        <authorList>
            <person name="Vieira S."/>
            <person name="Huber K.J."/>
            <person name="Geppert A."/>
            <person name="Wolf J."/>
            <person name="Neumann-Schaal M."/>
            <person name="Muesken M."/>
            <person name="Overmann J."/>
        </authorList>
    </citation>
    <scope>NUCLEOTIDE SEQUENCE</scope>
    <source>
        <strain evidence="3">AEG42_29</strain>
    </source>
</reference>
<dbReference type="Gene3D" id="3.30.70.270">
    <property type="match status" value="1"/>
</dbReference>
<dbReference type="FunFam" id="3.30.70.270:FF:000001">
    <property type="entry name" value="Diguanylate cyclase domain protein"/>
    <property type="match status" value="1"/>
</dbReference>
<feature type="transmembrane region" description="Helical" evidence="1">
    <location>
        <begin position="16"/>
        <end position="35"/>
    </location>
</feature>
<protein>
    <recommendedName>
        <fullName evidence="2">GGDEF domain-containing protein</fullName>
    </recommendedName>
</protein>
<gene>
    <name evidence="3" type="ORF">DSM112329_00285</name>
</gene>
<dbReference type="InterPro" id="IPR029787">
    <property type="entry name" value="Nucleotide_cyclase"/>
</dbReference>
<dbReference type="SUPFAM" id="SSF55781">
    <property type="entry name" value="GAF domain-like"/>
    <property type="match status" value="1"/>
</dbReference>
<keyword evidence="1" id="KW-1133">Transmembrane helix</keyword>
<dbReference type="CDD" id="cd01949">
    <property type="entry name" value="GGDEF"/>
    <property type="match status" value="1"/>
</dbReference>
<dbReference type="InterPro" id="IPR050469">
    <property type="entry name" value="Diguanylate_Cyclase"/>
</dbReference>
<dbReference type="InterPro" id="IPR000160">
    <property type="entry name" value="GGDEF_dom"/>
</dbReference>
<feature type="transmembrane region" description="Helical" evidence="1">
    <location>
        <begin position="41"/>
        <end position="57"/>
    </location>
</feature>
<evidence type="ECO:0000259" key="2">
    <source>
        <dbReference type="PROSITE" id="PS50887"/>
    </source>
</evidence>
<dbReference type="Pfam" id="PF00990">
    <property type="entry name" value="GGDEF"/>
    <property type="match status" value="1"/>
</dbReference>
<dbReference type="GO" id="GO:0052621">
    <property type="term" value="F:diguanylate cyclase activity"/>
    <property type="evidence" value="ECO:0007669"/>
    <property type="project" value="TreeGrafter"/>
</dbReference>
<evidence type="ECO:0000256" key="1">
    <source>
        <dbReference type="SAM" id="Phobius"/>
    </source>
</evidence>
<evidence type="ECO:0000313" key="3">
    <source>
        <dbReference type="EMBL" id="XAY03468.1"/>
    </source>
</evidence>
<dbReference type="PANTHER" id="PTHR45138:SF9">
    <property type="entry name" value="DIGUANYLATE CYCLASE DGCM-RELATED"/>
    <property type="match status" value="1"/>
</dbReference>
<dbReference type="RefSeq" id="WP_354700024.1">
    <property type="nucleotide sequence ID" value="NZ_CP114014.1"/>
</dbReference>
<dbReference type="EMBL" id="CP114014">
    <property type="protein sequence ID" value="XAY03468.1"/>
    <property type="molecule type" value="Genomic_DNA"/>
</dbReference>
<keyword evidence="1" id="KW-0812">Transmembrane</keyword>
<dbReference type="KEGG" id="parq:DSM112329_00285"/>
<dbReference type="SUPFAM" id="SSF55073">
    <property type="entry name" value="Nucleotide cyclase"/>
    <property type="match status" value="1"/>
</dbReference>
<proteinExistence type="predicted"/>
<dbReference type="PROSITE" id="PS50887">
    <property type="entry name" value="GGDEF"/>
    <property type="match status" value="1"/>
</dbReference>
<accession>A0AAU7APE6</accession>
<sequence length="391" mass="40238">MAHPAPAGVLARPVRVLSLVVLVAAALVPGAAALAQGAGGWALMGVVPLLIALVVLARDHDARARDAARRIVTLERDRHRLGRDRDRLAASVRQVGRAFGSLDLGALAAKLAETAADALDADRSLVLVAGKAAASGAEDAGLDTLLHGAAARAVRRRMPVILPGAGGAVAIAHPVGDAGDVLAVARASGSFTGEEESLLAWLAGQAVTSVATVAVHERLRQQAHVDELTGLGNKRAFHETLARELALTRRTGVPVGLIVIDLDDFKAVNDTHGHPVGDQVLVEVAVSLRDAVRSTDTVVRWGGEEFAVVLPHTDLRGAAVVAETVRAAVGGTRVPLRDGGELRVTASVGVAAAPDCAGDPDGLYAIADQALYVAKQRGKDRSCVAGLDVPR</sequence>
<keyword evidence="1" id="KW-0472">Membrane</keyword>
<organism evidence="3">
    <name type="scientific">Paraconexibacter sp. AEG42_29</name>
    <dbReference type="NCBI Taxonomy" id="2997339"/>
    <lineage>
        <taxon>Bacteria</taxon>
        <taxon>Bacillati</taxon>
        <taxon>Actinomycetota</taxon>
        <taxon>Thermoleophilia</taxon>
        <taxon>Solirubrobacterales</taxon>
        <taxon>Paraconexibacteraceae</taxon>
        <taxon>Paraconexibacter</taxon>
    </lineage>
</organism>
<name>A0AAU7APE6_9ACTN</name>
<dbReference type="AlphaFoldDB" id="A0AAU7APE6"/>
<dbReference type="PANTHER" id="PTHR45138">
    <property type="entry name" value="REGULATORY COMPONENTS OF SENSORY TRANSDUCTION SYSTEM"/>
    <property type="match status" value="1"/>
</dbReference>